<sequence length="147" mass="16766">MKNLLCGAILFFFSGFSLADKYGVDESIGDAQSLPAWLLPVLFIGLLIYHFKTVSELKDENISTAARKDSQILKIFDELEKEKKGKEDALRSLRQALLEITHGKLKIYGQHQELKVLKSALQLYFEGEIYDTDLFEAVEPFFPNYAK</sequence>
<proteinExistence type="predicted"/>
<keyword evidence="1" id="KW-0472">Membrane</keyword>
<accession>A0ABR6Z3M8</accession>
<name>A0ABR6Z3M8_9BURK</name>
<dbReference type="EMBL" id="JACOFX010000001">
    <property type="protein sequence ID" value="MBC3906233.1"/>
    <property type="molecule type" value="Genomic_DNA"/>
</dbReference>
<feature type="chain" id="PRO_5045517929" evidence="2">
    <location>
        <begin position="20"/>
        <end position="147"/>
    </location>
</feature>
<evidence type="ECO:0000256" key="1">
    <source>
        <dbReference type="SAM" id="Phobius"/>
    </source>
</evidence>
<feature type="signal peptide" evidence="2">
    <location>
        <begin position="1"/>
        <end position="19"/>
    </location>
</feature>
<evidence type="ECO:0000256" key="2">
    <source>
        <dbReference type="SAM" id="SignalP"/>
    </source>
</evidence>
<feature type="transmembrane region" description="Helical" evidence="1">
    <location>
        <begin position="35"/>
        <end position="51"/>
    </location>
</feature>
<keyword evidence="1" id="KW-1133">Transmembrane helix</keyword>
<evidence type="ECO:0000313" key="3">
    <source>
        <dbReference type="EMBL" id="MBC3906233.1"/>
    </source>
</evidence>
<evidence type="ECO:0000313" key="4">
    <source>
        <dbReference type="Proteomes" id="UP000646911"/>
    </source>
</evidence>
<organism evidence="3 4">
    <name type="scientific">Undibacterium umbellatum</name>
    <dbReference type="NCBI Taxonomy" id="2762300"/>
    <lineage>
        <taxon>Bacteria</taxon>
        <taxon>Pseudomonadati</taxon>
        <taxon>Pseudomonadota</taxon>
        <taxon>Betaproteobacteria</taxon>
        <taxon>Burkholderiales</taxon>
        <taxon>Oxalobacteraceae</taxon>
        <taxon>Undibacterium</taxon>
    </lineage>
</organism>
<protein>
    <submittedName>
        <fullName evidence="3">Uncharacterized protein</fullName>
    </submittedName>
</protein>
<comment type="caution">
    <text evidence="3">The sequence shown here is derived from an EMBL/GenBank/DDBJ whole genome shotgun (WGS) entry which is preliminary data.</text>
</comment>
<dbReference type="RefSeq" id="WP_186951470.1">
    <property type="nucleotide sequence ID" value="NZ_JACOFX010000001.1"/>
</dbReference>
<dbReference type="Proteomes" id="UP000646911">
    <property type="component" value="Unassembled WGS sequence"/>
</dbReference>
<keyword evidence="1" id="KW-0812">Transmembrane</keyword>
<keyword evidence="4" id="KW-1185">Reference proteome</keyword>
<gene>
    <name evidence="3" type="ORF">H8L47_01495</name>
</gene>
<keyword evidence="2" id="KW-0732">Signal</keyword>
<reference evidence="3 4" key="1">
    <citation type="submission" date="2020-08" db="EMBL/GenBank/DDBJ databases">
        <title>Novel species isolated from subtropical streams in China.</title>
        <authorList>
            <person name="Lu H."/>
        </authorList>
    </citation>
    <scope>NUCLEOTIDE SEQUENCE [LARGE SCALE GENOMIC DNA]</scope>
    <source>
        <strain evidence="3 4">NL8W</strain>
    </source>
</reference>